<dbReference type="GeneID" id="22111187"/>
<evidence type="ECO:0000313" key="1">
    <source>
        <dbReference type="EMBL" id="AIT14037.1"/>
    </source>
</evidence>
<dbReference type="Proteomes" id="UP000029889">
    <property type="component" value="Segment"/>
</dbReference>
<name>A0A097EX64_9CAUD</name>
<organism evidence="1 2">
    <name type="scientific">Escherichia phage 121Q</name>
    <dbReference type="NCBI Taxonomy" id="1555202"/>
    <lineage>
        <taxon>Viruses</taxon>
        <taxon>Duplodnaviria</taxon>
        <taxon>Heunggongvirae</taxon>
        <taxon>Uroviricota</taxon>
        <taxon>Caudoviricetes</taxon>
        <taxon>Asteriusvirus</taxon>
        <taxon>Asteriusvirus av121Q</taxon>
    </lineage>
</organism>
<evidence type="ECO:0000313" key="2">
    <source>
        <dbReference type="Proteomes" id="UP000029889"/>
    </source>
</evidence>
<sequence>MLKIPPKSLTHLIECGVIFSEGDTSSYTSVDEPYNFSYQSYKNNSKISCREAENILIDVSLHNVPKFYIDIFGDSLTIRTYDYFINKDLLNLPIEHDSIDSELFFQLSTVYDLQGLTVEQLNGIFEISRNIRSRNTNV</sequence>
<protein>
    <submittedName>
        <fullName evidence="1">Uncharacterized protein</fullName>
    </submittedName>
</protein>
<dbReference type="KEGG" id="vg:22111187"/>
<reference evidence="1 2" key="1">
    <citation type="submission" date="2014-09" db="EMBL/GenBank/DDBJ databases">
        <authorList>
            <person name="Lapin J.S."/>
            <person name="Pope W.H."/>
            <person name="Hua J."/>
            <person name="Ford M.E."/>
            <person name="Conway J.F."/>
            <person name="Hatfull G.F."/>
            <person name="Hendrix R.W."/>
        </authorList>
    </citation>
    <scope>NUCLEOTIDE SEQUENCE [LARGE SCALE GENOMIC DNA]</scope>
</reference>
<dbReference type="RefSeq" id="YP_009101734.1">
    <property type="nucleotide sequence ID" value="NC_025447.1"/>
</dbReference>
<proteinExistence type="predicted"/>
<accession>A0A097EX64</accession>
<dbReference type="EMBL" id="KM507819">
    <property type="protein sequence ID" value="AIT14037.1"/>
    <property type="molecule type" value="Genomic_DNA"/>
</dbReference>
<keyword evidence="2" id="KW-1185">Reference proteome</keyword>
<gene>
    <name evidence="1" type="primary">147</name>
    <name evidence="1" type="ORF">PBI_121Q_147</name>
</gene>